<feature type="transmembrane region" description="Helical" evidence="1">
    <location>
        <begin position="201"/>
        <end position="217"/>
    </location>
</feature>
<evidence type="ECO:0000313" key="2">
    <source>
        <dbReference type="EMBL" id="MFB9324522.1"/>
    </source>
</evidence>
<keyword evidence="1" id="KW-0472">Membrane</keyword>
<evidence type="ECO:0000313" key="3">
    <source>
        <dbReference type="Proteomes" id="UP001589747"/>
    </source>
</evidence>
<comment type="caution">
    <text evidence="2">The sequence shown here is derived from an EMBL/GenBank/DDBJ whole genome shotgun (WGS) entry which is preliminary data.</text>
</comment>
<keyword evidence="1" id="KW-0812">Transmembrane</keyword>
<dbReference type="EMBL" id="JBHMDO010000003">
    <property type="protein sequence ID" value="MFB9324522.1"/>
    <property type="molecule type" value="Genomic_DNA"/>
</dbReference>
<sequence>MARSSAKRPRTAVWSKLLRSHQIRFKANWLLQAAIAAYAIFWVCMAIRPLDWKIWLVENTLAISFIILLIWTHHVLPLTNLSYLLIALFLALHAYGGHFTYQLTPVDAWLKPLLHLKRGIYDRIVHFSFGLLIAFPVREAVLYRLKLRHAAGQYVVTFAFIVAASGLFELFEMWAATLFNPKMATKYLGMQGDPFDSQKDMTMSLFGVLSAIGLFAIQRRIGQNKRRQRQSA</sequence>
<feature type="transmembrane region" description="Helical" evidence="1">
    <location>
        <begin position="155"/>
        <end position="181"/>
    </location>
</feature>
<dbReference type="Proteomes" id="UP001589747">
    <property type="component" value="Unassembled WGS sequence"/>
</dbReference>
<protein>
    <submittedName>
        <fullName evidence="2">DUF2238 domain-containing protein</fullName>
    </submittedName>
</protein>
<feature type="transmembrane region" description="Helical" evidence="1">
    <location>
        <begin position="29"/>
        <end position="48"/>
    </location>
</feature>
<reference evidence="2 3" key="1">
    <citation type="submission" date="2024-09" db="EMBL/GenBank/DDBJ databases">
        <authorList>
            <person name="Sun Q."/>
            <person name="Mori K."/>
        </authorList>
    </citation>
    <scope>NUCLEOTIDE SEQUENCE [LARGE SCALE GENOMIC DNA]</scope>
    <source>
        <strain evidence="2 3">TISTR 2452</strain>
    </source>
</reference>
<proteinExistence type="predicted"/>
<organism evidence="2 3">
    <name type="scientific">Paenibacillus aurantiacus</name>
    <dbReference type="NCBI Taxonomy" id="1936118"/>
    <lineage>
        <taxon>Bacteria</taxon>
        <taxon>Bacillati</taxon>
        <taxon>Bacillota</taxon>
        <taxon>Bacilli</taxon>
        <taxon>Bacillales</taxon>
        <taxon>Paenibacillaceae</taxon>
        <taxon>Paenibacillus</taxon>
    </lineage>
</organism>
<feature type="transmembrane region" description="Helical" evidence="1">
    <location>
        <begin position="83"/>
        <end position="104"/>
    </location>
</feature>
<evidence type="ECO:0000256" key="1">
    <source>
        <dbReference type="SAM" id="Phobius"/>
    </source>
</evidence>
<dbReference type="RefSeq" id="WP_377488585.1">
    <property type="nucleotide sequence ID" value="NZ_JBHMDO010000003.1"/>
</dbReference>
<keyword evidence="3" id="KW-1185">Reference proteome</keyword>
<accession>A0ABV5KH21</accession>
<dbReference type="Pfam" id="PF09997">
    <property type="entry name" value="DUF2238"/>
    <property type="match status" value="1"/>
</dbReference>
<gene>
    <name evidence="2" type="ORF">ACFFSY_01035</name>
</gene>
<keyword evidence="1" id="KW-1133">Transmembrane helix</keyword>
<name>A0ABV5KH21_9BACL</name>
<feature type="transmembrane region" description="Helical" evidence="1">
    <location>
        <begin position="54"/>
        <end position="71"/>
    </location>
</feature>
<dbReference type="InterPro" id="IPR014509">
    <property type="entry name" value="YjdF-like"/>
</dbReference>
<feature type="transmembrane region" description="Helical" evidence="1">
    <location>
        <begin position="124"/>
        <end position="143"/>
    </location>
</feature>